<dbReference type="AlphaFoldDB" id="A0A0G2Z518"/>
<dbReference type="EMBL" id="CP011232">
    <property type="protein sequence ID" value="AKI96647.1"/>
    <property type="molecule type" value="Genomic_DNA"/>
</dbReference>
<dbReference type="SUPFAM" id="SSF52980">
    <property type="entry name" value="Restriction endonuclease-like"/>
    <property type="match status" value="1"/>
</dbReference>
<protein>
    <submittedName>
        <fullName evidence="3">ATPase</fullName>
    </submittedName>
</protein>
<evidence type="ECO:0000259" key="1">
    <source>
        <dbReference type="Pfam" id="PF01637"/>
    </source>
</evidence>
<name>A0A0G2Z518_9BACT</name>
<evidence type="ECO:0000313" key="3">
    <source>
        <dbReference type="EMBL" id="AKI96647.1"/>
    </source>
</evidence>
<dbReference type="GO" id="GO:0005524">
    <property type="term" value="F:ATP binding"/>
    <property type="evidence" value="ECO:0007669"/>
    <property type="project" value="InterPro"/>
</dbReference>
<dbReference type="RefSeq" id="WP_047753782.1">
    <property type="nucleotide sequence ID" value="NZ_CP011232.1"/>
</dbReference>
<dbReference type="Proteomes" id="UP000035159">
    <property type="component" value="Chromosome"/>
</dbReference>
<accession>A0A0G2Z518</accession>
<feature type="domain" description="DUF234" evidence="2">
    <location>
        <begin position="299"/>
        <end position="393"/>
    </location>
</feature>
<dbReference type="InterPro" id="IPR011579">
    <property type="entry name" value="ATPase_dom"/>
</dbReference>
<dbReference type="OrthoDB" id="9801758at2"/>
<dbReference type="SUPFAM" id="SSF52540">
    <property type="entry name" value="P-loop containing nucleoside triphosphate hydrolases"/>
    <property type="match status" value="1"/>
</dbReference>
<dbReference type="InterPro" id="IPR027417">
    <property type="entry name" value="P-loop_NTPase"/>
</dbReference>
<dbReference type="KEGG" id="kpf:IX53_01095"/>
<proteinExistence type="predicted"/>
<dbReference type="Gene3D" id="3.40.50.300">
    <property type="entry name" value="P-loop containing nucleotide triphosphate hydrolases"/>
    <property type="match status" value="1"/>
</dbReference>
<dbReference type="InterPro" id="IPR004256">
    <property type="entry name" value="DUF234"/>
</dbReference>
<feature type="domain" description="ATPase" evidence="1">
    <location>
        <begin position="3"/>
        <end position="190"/>
    </location>
</feature>
<keyword evidence="4" id="KW-1185">Reference proteome</keyword>
<evidence type="ECO:0000259" key="2">
    <source>
        <dbReference type="Pfam" id="PF03008"/>
    </source>
</evidence>
<dbReference type="InterPro" id="IPR011335">
    <property type="entry name" value="Restrct_endonuc-II-like"/>
</dbReference>
<reference evidence="3 4" key="1">
    <citation type="submission" date="2015-04" db="EMBL/GenBank/DDBJ databases">
        <title>Complete Genome Sequence of Kosmotoga pacifica SLHLJ1.</title>
        <authorList>
            <person name="Jiang L.J."/>
            <person name="Shao Z.Z."/>
            <person name="Jebbar M."/>
        </authorList>
    </citation>
    <scope>NUCLEOTIDE SEQUENCE [LARGE SCALE GENOMIC DNA]</scope>
    <source>
        <strain evidence="3 4">SLHLJ1</strain>
    </source>
</reference>
<organism evidence="3 4">
    <name type="scientific">Kosmotoga pacifica</name>
    <dbReference type="NCBI Taxonomy" id="1330330"/>
    <lineage>
        <taxon>Bacteria</taxon>
        <taxon>Thermotogati</taxon>
        <taxon>Thermotogota</taxon>
        <taxon>Thermotogae</taxon>
        <taxon>Kosmotogales</taxon>
        <taxon>Kosmotogaceae</taxon>
        <taxon>Kosmotoga</taxon>
    </lineage>
</organism>
<evidence type="ECO:0000313" key="4">
    <source>
        <dbReference type="Proteomes" id="UP000035159"/>
    </source>
</evidence>
<dbReference type="Pfam" id="PF03008">
    <property type="entry name" value="DUF234"/>
    <property type="match status" value="1"/>
</dbReference>
<sequence length="452" mass="52911">MKFFDRIQESEFLKSFEKRNKKQMIIMYGRRRIGKTTLLRRVFPDATYFFVDTRSSETLLADFSKQIFAGRFENWENFFRFLLKNNSVIIMDEFQNFLKVDPSVFSILQKVWDETESKVLFILCGSYAGMMKKIFLDAKEPLFGRSDYQIQLKPFSFLDTYKMLKEFGYTFEEAVIWYSILGGVPKYLWYLEESNRIDKKIYSLFFSDFGPLREEGKTLLIGEFGKEHPGYFAVLQAIGTNDRELGEIIDRTGMVRTKAMKYLNELTNHYSITEKVDNFLSGARRGARYRIKDNFLGFWFRFVYSNQNMVEFNPEAALAFVLSNLQTRVGLVFEEVVKSLLPLFHKEGIIPAVPLKVGKHWGKIPGTKNESYEIDLIADCGKELLIFECKWQNKPVTRKAVTDFLKKSEYIKDNRKKIPVIISKAGFKNNIGNEVIKIDLDQIKKIADKHLE</sequence>
<dbReference type="PANTHER" id="PTHR34704:SF2">
    <property type="entry name" value="ATPASE"/>
    <property type="match status" value="1"/>
</dbReference>
<gene>
    <name evidence="3" type="ORF">IX53_01095</name>
</gene>
<dbReference type="STRING" id="1330330.IX53_01095"/>
<dbReference type="PATRIC" id="fig|1330330.3.peg.221"/>
<dbReference type="PANTHER" id="PTHR34704">
    <property type="entry name" value="ATPASE"/>
    <property type="match status" value="1"/>
</dbReference>
<dbReference type="Pfam" id="PF01637">
    <property type="entry name" value="ATPase_2"/>
    <property type="match status" value="1"/>
</dbReference>